<gene>
    <name evidence="5" type="ORF">XAT740_LOCUS38278</name>
</gene>
<dbReference type="AlphaFoldDB" id="A0A815RFE4"/>
<dbReference type="GO" id="GO:0005576">
    <property type="term" value="C:extracellular region"/>
    <property type="evidence" value="ECO:0007669"/>
    <property type="project" value="InterPro"/>
</dbReference>
<keyword evidence="1" id="KW-0677">Repeat</keyword>
<sequence length="568" mass="64920">MVDEESTIISKLPRVVLHQMQSVIIVWLNEYIDTNDEYYQHTIAQLENVAHCINTFTDNDECIDFILTITDTRVFLIISESLIGSLMPCISDISHLDAIFVSSHAEQSGDTYTNECPKKSSIWWYTRESSLYSMLNRALRLMDCNIIVQMGFFINDLHRHIERLHKEQSASQSSSQIFTVYRGQGLSKLDFDQMVRVKGGLMSFNSFLSTSETRDIPLIRAESNASNLDLVGVLFTIQIHSTSSSTCFALIRNCSFFEDEDEVLFSMHSVFRIRDIKQIGTNNNLYEVSLVLTNDNDKELSMLTDFIRKESFPNLSGWHRLSLLLIKLNQNEKAQEITEVLLYESPGNMEKAQLYGHMSWIKANQGKYEQALEFGLKSFSIEQKARPRNHLDLASSYNNMGIIYVHIGDYSQAISFYEQTLAIHQNLLPSNHLQLAASYNNVGWVHDRTGNYSKALLSYKQALVIKEQSLPHNHPELGASYSNLGGAYNHMGKYREALTSYEKALEIQRQSLPRNHPELAISYNDIGSVYYNMGNYSKSLSLFEEALTIQLQSLSHDHPLLAIQYSNI</sequence>
<dbReference type="InterPro" id="IPR011990">
    <property type="entry name" value="TPR-like_helical_dom_sf"/>
</dbReference>
<comment type="caution">
    <text evidence="5">The sequence shown here is derived from an EMBL/GenBank/DDBJ whole genome shotgun (WGS) entry which is preliminary data.</text>
</comment>
<dbReference type="Gene3D" id="3.90.176.10">
    <property type="entry name" value="Toxin ADP-ribosyltransferase, Chain A, domain 1"/>
    <property type="match status" value="1"/>
</dbReference>
<dbReference type="Pfam" id="PF03496">
    <property type="entry name" value="ADPrib_exo_Tox"/>
    <property type="match status" value="1"/>
</dbReference>
<evidence type="ECO:0000256" key="3">
    <source>
        <dbReference type="PROSITE-ProRule" id="PRU00339"/>
    </source>
</evidence>
<dbReference type="Gene3D" id="1.25.40.10">
    <property type="entry name" value="Tetratricopeptide repeat domain"/>
    <property type="match status" value="2"/>
</dbReference>
<dbReference type="PANTHER" id="PTHR45641">
    <property type="entry name" value="TETRATRICOPEPTIDE REPEAT PROTEIN (AFU_ORTHOLOGUE AFUA_6G03870)"/>
    <property type="match status" value="1"/>
</dbReference>
<feature type="non-terminal residue" evidence="5">
    <location>
        <position position="568"/>
    </location>
</feature>
<dbReference type="SUPFAM" id="SSF56399">
    <property type="entry name" value="ADP-ribosylation"/>
    <property type="match status" value="1"/>
</dbReference>
<keyword evidence="6" id="KW-1185">Reference proteome</keyword>
<evidence type="ECO:0000256" key="2">
    <source>
        <dbReference type="ARBA" id="ARBA00022803"/>
    </source>
</evidence>
<dbReference type="PROSITE" id="PS50005">
    <property type="entry name" value="TPR"/>
    <property type="match status" value="4"/>
</dbReference>
<dbReference type="PROSITE" id="PS51996">
    <property type="entry name" value="TR_MART"/>
    <property type="match status" value="1"/>
</dbReference>
<evidence type="ECO:0000259" key="4">
    <source>
        <dbReference type="Pfam" id="PF03496"/>
    </source>
</evidence>
<name>A0A815RFE4_ADIRI</name>
<dbReference type="PANTHER" id="PTHR45641:SF1">
    <property type="entry name" value="AAA+ ATPASE DOMAIN-CONTAINING PROTEIN"/>
    <property type="match status" value="1"/>
</dbReference>
<dbReference type="InterPro" id="IPR003540">
    <property type="entry name" value="ADP-ribosyltransferase"/>
</dbReference>
<dbReference type="Pfam" id="PF13424">
    <property type="entry name" value="TPR_12"/>
    <property type="match status" value="2"/>
</dbReference>
<keyword evidence="2 3" id="KW-0802">TPR repeat</keyword>
<protein>
    <recommendedName>
        <fullName evidence="4">ADP ribosyltransferase domain-containing protein</fullName>
    </recommendedName>
</protein>
<reference evidence="5" key="1">
    <citation type="submission" date="2021-02" db="EMBL/GenBank/DDBJ databases">
        <authorList>
            <person name="Nowell W R."/>
        </authorList>
    </citation>
    <scope>NUCLEOTIDE SEQUENCE</scope>
</reference>
<organism evidence="5 6">
    <name type="scientific">Adineta ricciae</name>
    <name type="common">Rotifer</name>
    <dbReference type="NCBI Taxonomy" id="249248"/>
    <lineage>
        <taxon>Eukaryota</taxon>
        <taxon>Metazoa</taxon>
        <taxon>Spiralia</taxon>
        <taxon>Gnathifera</taxon>
        <taxon>Rotifera</taxon>
        <taxon>Eurotatoria</taxon>
        <taxon>Bdelloidea</taxon>
        <taxon>Adinetida</taxon>
        <taxon>Adinetidae</taxon>
        <taxon>Adineta</taxon>
    </lineage>
</organism>
<dbReference type="EMBL" id="CAJNOR010004114">
    <property type="protein sequence ID" value="CAF1476341.1"/>
    <property type="molecule type" value="Genomic_DNA"/>
</dbReference>
<feature type="non-terminal residue" evidence="5">
    <location>
        <position position="1"/>
    </location>
</feature>
<dbReference type="Proteomes" id="UP000663828">
    <property type="component" value="Unassembled WGS sequence"/>
</dbReference>
<dbReference type="SUPFAM" id="SSF48452">
    <property type="entry name" value="TPR-like"/>
    <property type="match status" value="2"/>
</dbReference>
<evidence type="ECO:0000313" key="6">
    <source>
        <dbReference type="Proteomes" id="UP000663828"/>
    </source>
</evidence>
<feature type="repeat" description="TPR" evidence="3">
    <location>
        <begin position="520"/>
        <end position="553"/>
    </location>
</feature>
<feature type="repeat" description="TPR" evidence="3">
    <location>
        <begin position="436"/>
        <end position="469"/>
    </location>
</feature>
<feature type="repeat" description="TPR" evidence="3">
    <location>
        <begin position="478"/>
        <end position="511"/>
    </location>
</feature>
<feature type="domain" description="ADP ribosyltransferase" evidence="4">
    <location>
        <begin position="119"/>
        <end position="284"/>
    </location>
</feature>
<feature type="repeat" description="TPR" evidence="3">
    <location>
        <begin position="394"/>
        <end position="427"/>
    </location>
</feature>
<evidence type="ECO:0000256" key="1">
    <source>
        <dbReference type="ARBA" id="ARBA00022737"/>
    </source>
</evidence>
<accession>A0A815RFE4</accession>
<dbReference type="InterPro" id="IPR019734">
    <property type="entry name" value="TPR_rpt"/>
</dbReference>
<evidence type="ECO:0000313" key="5">
    <source>
        <dbReference type="EMBL" id="CAF1476341.1"/>
    </source>
</evidence>
<dbReference type="PROSITE" id="PS50293">
    <property type="entry name" value="TPR_REGION"/>
    <property type="match status" value="3"/>
</dbReference>
<proteinExistence type="predicted"/>
<dbReference type="SMART" id="SM00028">
    <property type="entry name" value="TPR"/>
    <property type="match status" value="5"/>
</dbReference>